<dbReference type="RefSeq" id="WP_188410978.1">
    <property type="nucleotide sequence ID" value="NZ_BMCP01000007.1"/>
</dbReference>
<dbReference type="Pfam" id="PF03413">
    <property type="entry name" value="PepSY"/>
    <property type="match status" value="1"/>
</dbReference>
<evidence type="ECO:0000313" key="4">
    <source>
        <dbReference type="Proteomes" id="UP000602745"/>
    </source>
</evidence>
<gene>
    <name evidence="3" type="ORF">GCM10007276_33450</name>
</gene>
<dbReference type="AlphaFoldDB" id="A0A8J2YN14"/>
<dbReference type="InterPro" id="IPR025711">
    <property type="entry name" value="PepSY"/>
</dbReference>
<evidence type="ECO:0000259" key="2">
    <source>
        <dbReference type="Pfam" id="PF03413"/>
    </source>
</evidence>
<sequence length="103" mass="11496">MLPRRLALLSLVFFGFCLGAAQADDDADRARAGIEAGRLMPLARILDRVRARYPGEVLEVELDSDDDAPEYEIRLLRPNGRIVELGVDGRTGRILDVDEEDED</sequence>
<feature type="chain" id="PRO_5035236201" description="PepSY domain-containing protein" evidence="1">
    <location>
        <begin position="24"/>
        <end position="103"/>
    </location>
</feature>
<comment type="caution">
    <text evidence="3">The sequence shown here is derived from an EMBL/GenBank/DDBJ whole genome shotgun (WGS) entry which is preliminary data.</text>
</comment>
<name>A0A8J2YN14_9RHOB</name>
<evidence type="ECO:0000256" key="1">
    <source>
        <dbReference type="SAM" id="SignalP"/>
    </source>
</evidence>
<accession>A0A8J2YN14</accession>
<keyword evidence="1" id="KW-0732">Signal</keyword>
<dbReference type="Gene3D" id="3.10.450.40">
    <property type="match status" value="1"/>
</dbReference>
<keyword evidence="4" id="KW-1185">Reference proteome</keyword>
<evidence type="ECO:0000313" key="3">
    <source>
        <dbReference type="EMBL" id="GGE53704.1"/>
    </source>
</evidence>
<reference evidence="3" key="1">
    <citation type="journal article" date="2014" name="Int. J. Syst. Evol. Microbiol.">
        <title>Complete genome sequence of Corynebacterium casei LMG S-19264T (=DSM 44701T), isolated from a smear-ripened cheese.</title>
        <authorList>
            <consortium name="US DOE Joint Genome Institute (JGI-PGF)"/>
            <person name="Walter F."/>
            <person name="Albersmeier A."/>
            <person name="Kalinowski J."/>
            <person name="Ruckert C."/>
        </authorList>
    </citation>
    <scope>NUCLEOTIDE SEQUENCE</scope>
    <source>
        <strain evidence="3">CCM 7684</strain>
    </source>
</reference>
<reference evidence="3" key="2">
    <citation type="submission" date="2020-09" db="EMBL/GenBank/DDBJ databases">
        <authorList>
            <person name="Sun Q."/>
            <person name="Sedlacek I."/>
        </authorList>
    </citation>
    <scope>NUCLEOTIDE SEQUENCE</scope>
    <source>
        <strain evidence="3">CCM 7684</strain>
    </source>
</reference>
<dbReference type="EMBL" id="BMCP01000007">
    <property type="protein sequence ID" value="GGE53704.1"/>
    <property type="molecule type" value="Genomic_DNA"/>
</dbReference>
<proteinExistence type="predicted"/>
<feature type="domain" description="PepSY" evidence="2">
    <location>
        <begin position="41"/>
        <end position="97"/>
    </location>
</feature>
<feature type="signal peptide" evidence="1">
    <location>
        <begin position="1"/>
        <end position="23"/>
    </location>
</feature>
<protein>
    <recommendedName>
        <fullName evidence="2">PepSY domain-containing protein</fullName>
    </recommendedName>
</protein>
<organism evidence="3 4">
    <name type="scientific">Agaricicola taiwanensis</name>
    <dbReference type="NCBI Taxonomy" id="591372"/>
    <lineage>
        <taxon>Bacteria</taxon>
        <taxon>Pseudomonadati</taxon>
        <taxon>Pseudomonadota</taxon>
        <taxon>Alphaproteobacteria</taxon>
        <taxon>Rhodobacterales</taxon>
        <taxon>Paracoccaceae</taxon>
        <taxon>Agaricicola</taxon>
    </lineage>
</organism>
<dbReference type="Proteomes" id="UP000602745">
    <property type="component" value="Unassembled WGS sequence"/>
</dbReference>